<sequence>MKKFILLFTVMLTTVSFAQIKKVDTTTSSGEVIGKIEPFGQSLEMECTKNGNVYNFRYLDHQYSTLKEYANFSFEDVDNSFEDFYKMTIELFETKPKESVMLEVKDYYIWVAYKKTMGIASVSFKSSLKTVGAPISYTKEFNKKQIEKLFGKNK</sequence>
<dbReference type="RefSeq" id="WP_143373735.1">
    <property type="nucleotide sequence ID" value="NZ_VJVZ01000007.1"/>
</dbReference>
<feature type="chain" id="PRO_5021850909" evidence="1">
    <location>
        <begin position="19"/>
        <end position="154"/>
    </location>
</feature>
<name>A0A552V0I7_9FLAO</name>
<accession>A0A552V0I7</accession>
<dbReference type="OrthoDB" id="1248654at2"/>
<organism evidence="2 3">
    <name type="scientific">Flavobacterium zepuense</name>
    <dbReference type="NCBI Taxonomy" id="2593302"/>
    <lineage>
        <taxon>Bacteria</taxon>
        <taxon>Pseudomonadati</taxon>
        <taxon>Bacteroidota</taxon>
        <taxon>Flavobacteriia</taxon>
        <taxon>Flavobacteriales</taxon>
        <taxon>Flavobacteriaceae</taxon>
        <taxon>Flavobacterium</taxon>
    </lineage>
</organism>
<dbReference type="AlphaFoldDB" id="A0A552V0I7"/>
<evidence type="ECO:0000313" key="2">
    <source>
        <dbReference type="EMBL" id="TRW23987.1"/>
    </source>
</evidence>
<feature type="signal peptide" evidence="1">
    <location>
        <begin position="1"/>
        <end position="18"/>
    </location>
</feature>
<dbReference type="Proteomes" id="UP000320643">
    <property type="component" value="Unassembled WGS sequence"/>
</dbReference>
<keyword evidence="1" id="KW-0732">Signal</keyword>
<reference evidence="2 3" key="1">
    <citation type="submission" date="2019-07" db="EMBL/GenBank/DDBJ databases">
        <title>Flavobacterium sp. nov., isolated from glacier ice.</title>
        <authorList>
            <person name="Liu Q."/>
            <person name="Xin Y.-H."/>
        </authorList>
    </citation>
    <scope>NUCLEOTIDE SEQUENCE [LARGE SCALE GENOMIC DNA]</scope>
    <source>
        <strain evidence="2 3">ZT4R6</strain>
    </source>
</reference>
<protein>
    <submittedName>
        <fullName evidence="2">Uncharacterized protein</fullName>
    </submittedName>
</protein>
<evidence type="ECO:0000313" key="3">
    <source>
        <dbReference type="Proteomes" id="UP000320643"/>
    </source>
</evidence>
<comment type="caution">
    <text evidence="2">The sequence shown here is derived from an EMBL/GenBank/DDBJ whole genome shotgun (WGS) entry which is preliminary data.</text>
</comment>
<gene>
    <name evidence="2" type="ORF">FMM05_12580</name>
</gene>
<proteinExistence type="predicted"/>
<keyword evidence="3" id="KW-1185">Reference proteome</keyword>
<evidence type="ECO:0000256" key="1">
    <source>
        <dbReference type="SAM" id="SignalP"/>
    </source>
</evidence>
<dbReference type="EMBL" id="VJVZ01000007">
    <property type="protein sequence ID" value="TRW23987.1"/>
    <property type="molecule type" value="Genomic_DNA"/>
</dbReference>